<name>A0AA86QZA1_9EUKA</name>
<dbReference type="EMBL" id="CAXDID020000059">
    <property type="protein sequence ID" value="CAL6009361.1"/>
    <property type="molecule type" value="Genomic_DNA"/>
</dbReference>
<evidence type="ECO:0000313" key="3">
    <source>
        <dbReference type="EMBL" id="CAL6009361.1"/>
    </source>
</evidence>
<comment type="caution">
    <text evidence="2">The sequence shown here is derived from an EMBL/GenBank/DDBJ whole genome shotgun (WGS) entry which is preliminary data.</text>
</comment>
<dbReference type="EMBL" id="CATOUU010000998">
    <property type="protein sequence ID" value="CAI9966097.1"/>
    <property type="molecule type" value="Genomic_DNA"/>
</dbReference>
<protein>
    <submittedName>
        <fullName evidence="3">Hypothetical_protein</fullName>
    </submittedName>
</protein>
<evidence type="ECO:0000313" key="2">
    <source>
        <dbReference type="EMBL" id="CAI9966097.1"/>
    </source>
</evidence>
<dbReference type="Proteomes" id="UP001642409">
    <property type="component" value="Unassembled WGS sequence"/>
</dbReference>
<reference evidence="3 4" key="2">
    <citation type="submission" date="2024-07" db="EMBL/GenBank/DDBJ databases">
        <authorList>
            <person name="Akdeniz Z."/>
        </authorList>
    </citation>
    <scope>NUCLEOTIDE SEQUENCE [LARGE SCALE GENOMIC DNA]</scope>
</reference>
<feature type="compositionally biased region" description="Basic and acidic residues" evidence="1">
    <location>
        <begin position="196"/>
        <end position="214"/>
    </location>
</feature>
<keyword evidence="4" id="KW-1185">Reference proteome</keyword>
<feature type="compositionally biased region" description="Polar residues" evidence="1">
    <location>
        <begin position="24"/>
        <end position="45"/>
    </location>
</feature>
<sequence length="396" mass="45401">MGICASRKGDVKEPETNTREPDQPNAQNESNPDTQQVNNKDLTQTEQDDLKKGRSSKQPPRIKTAHVDQNEEKSDEQYEYEEDEEADKQQEAEKQQALNIVSNAVDQKIESSDSLDAANDTFQLSESKKSEPSLLTLPQVVQPVTQPIQIDQPIKQPEPEQIAPVQVQSEQPVVQIQPDSQIQSEQIQPEQIQPTIEKEPEQKETEQKPKEIRNISDLQPEPSQIVRRRPALKPIVQKTDYSQTVFSKQQFIKNEVKNEEEEPEVIDTTLTKNEGHLKIINEVEGETIGQLTNDPIEEKQKKVVKKRKVKLAESQNAQQIDLLEELEDKDKPTEDKRKRKTRNHLKSLEDKNDTEHEKEPEAETENKEKDKKEEPKQKDKIDDLLAGLVGEDNFGL</sequence>
<feature type="region of interest" description="Disordered" evidence="1">
    <location>
        <begin position="149"/>
        <end position="232"/>
    </location>
</feature>
<feature type="region of interest" description="Disordered" evidence="1">
    <location>
        <begin position="322"/>
        <end position="396"/>
    </location>
</feature>
<gene>
    <name evidence="3" type="ORF">HINF_LOCUS21564</name>
    <name evidence="2" type="ORF">HINF_LOCUS53742</name>
</gene>
<evidence type="ECO:0000256" key="1">
    <source>
        <dbReference type="SAM" id="MobiDB-lite"/>
    </source>
</evidence>
<proteinExistence type="predicted"/>
<evidence type="ECO:0000313" key="4">
    <source>
        <dbReference type="Proteomes" id="UP001642409"/>
    </source>
</evidence>
<reference evidence="2" key="1">
    <citation type="submission" date="2023-06" db="EMBL/GenBank/DDBJ databases">
        <authorList>
            <person name="Kurt Z."/>
        </authorList>
    </citation>
    <scope>NUCLEOTIDE SEQUENCE</scope>
</reference>
<feature type="compositionally biased region" description="Basic and acidic residues" evidence="1">
    <location>
        <begin position="65"/>
        <end position="76"/>
    </location>
</feature>
<feature type="region of interest" description="Disordered" evidence="1">
    <location>
        <begin position="1"/>
        <end position="94"/>
    </location>
</feature>
<feature type="compositionally biased region" description="Basic and acidic residues" evidence="1">
    <location>
        <begin position="346"/>
        <end position="383"/>
    </location>
</feature>
<feature type="compositionally biased region" description="Low complexity" evidence="1">
    <location>
        <begin position="149"/>
        <end position="195"/>
    </location>
</feature>
<feature type="compositionally biased region" description="Basic and acidic residues" evidence="1">
    <location>
        <begin position="7"/>
        <end position="22"/>
    </location>
</feature>
<organism evidence="2">
    <name type="scientific">Hexamita inflata</name>
    <dbReference type="NCBI Taxonomy" id="28002"/>
    <lineage>
        <taxon>Eukaryota</taxon>
        <taxon>Metamonada</taxon>
        <taxon>Diplomonadida</taxon>
        <taxon>Hexamitidae</taxon>
        <taxon>Hexamitinae</taxon>
        <taxon>Hexamita</taxon>
    </lineage>
</organism>
<accession>A0AA86QZA1</accession>
<feature type="compositionally biased region" description="Acidic residues" evidence="1">
    <location>
        <begin position="77"/>
        <end position="86"/>
    </location>
</feature>
<dbReference type="AlphaFoldDB" id="A0AA86QZA1"/>